<feature type="domain" description="ABM" evidence="1">
    <location>
        <begin position="10"/>
        <end position="103"/>
    </location>
</feature>
<keyword evidence="3" id="KW-1185">Reference proteome</keyword>
<dbReference type="InterPro" id="IPR007138">
    <property type="entry name" value="ABM_dom"/>
</dbReference>
<reference evidence="2 3" key="1">
    <citation type="submission" date="2020-04" db="EMBL/GenBank/DDBJ databases">
        <title>Genome sequencing of novel species.</title>
        <authorList>
            <person name="Heo J."/>
            <person name="Kim S.-J."/>
            <person name="Kim J.-S."/>
            <person name="Hong S.-B."/>
            <person name="Kwon S.-W."/>
        </authorList>
    </citation>
    <scope>NUCLEOTIDE SEQUENCE [LARGE SCALE GENOMIC DNA]</scope>
    <source>
        <strain evidence="2 3">AF9R3</strain>
    </source>
</reference>
<evidence type="ECO:0000313" key="2">
    <source>
        <dbReference type="EMBL" id="QJD93412.1"/>
    </source>
</evidence>
<dbReference type="Proteomes" id="UP000503117">
    <property type="component" value="Chromosome"/>
</dbReference>
<accession>A0ABX6MGF2</accession>
<gene>
    <name evidence="2" type="ORF">HH213_27030</name>
</gene>
<dbReference type="RefSeq" id="WP_169114329.1">
    <property type="nucleotide sequence ID" value="NZ_CP051684.1"/>
</dbReference>
<name>A0ABX6MGF2_9BURK</name>
<dbReference type="InterPro" id="IPR011008">
    <property type="entry name" value="Dimeric_a/b-barrel"/>
</dbReference>
<protein>
    <submittedName>
        <fullName evidence="2">Antibiotic biosynthesis monooxygenase</fullName>
    </submittedName>
</protein>
<dbReference type="EMBL" id="CP051684">
    <property type="protein sequence ID" value="QJD93412.1"/>
    <property type="molecule type" value="Genomic_DNA"/>
</dbReference>
<evidence type="ECO:0000313" key="3">
    <source>
        <dbReference type="Proteomes" id="UP000503117"/>
    </source>
</evidence>
<keyword evidence="2" id="KW-0503">Monooxygenase</keyword>
<dbReference type="PROSITE" id="PS51725">
    <property type="entry name" value="ABM"/>
    <property type="match status" value="1"/>
</dbReference>
<dbReference type="Pfam" id="PF03992">
    <property type="entry name" value="ABM"/>
    <property type="match status" value="1"/>
</dbReference>
<dbReference type="GO" id="GO:0004497">
    <property type="term" value="F:monooxygenase activity"/>
    <property type="evidence" value="ECO:0007669"/>
    <property type="project" value="UniProtKB-KW"/>
</dbReference>
<evidence type="ECO:0000259" key="1">
    <source>
        <dbReference type="PROSITE" id="PS51725"/>
    </source>
</evidence>
<dbReference type="SUPFAM" id="SSF54909">
    <property type="entry name" value="Dimeric alpha+beta barrel"/>
    <property type="match status" value="1"/>
</dbReference>
<dbReference type="Gene3D" id="3.30.70.100">
    <property type="match status" value="1"/>
</dbReference>
<proteinExistence type="predicted"/>
<sequence>MPTIHQDNTFTQIVRFDVSPEKQLALIDAIVGEVQRWVRLRPGFISSTFHASHDGRHVINYAQWKDEAAFRAFGEDPQGKHLQAAIRAVDAGLKPQAIHCRVVRSIDAIG</sequence>
<organism evidence="2 3">
    <name type="scientific">Duganella dendranthematis</name>
    <dbReference type="NCBI Taxonomy" id="2728021"/>
    <lineage>
        <taxon>Bacteria</taxon>
        <taxon>Pseudomonadati</taxon>
        <taxon>Pseudomonadota</taxon>
        <taxon>Betaproteobacteria</taxon>
        <taxon>Burkholderiales</taxon>
        <taxon>Oxalobacteraceae</taxon>
        <taxon>Telluria group</taxon>
        <taxon>Duganella</taxon>
    </lineage>
</organism>
<keyword evidence="2" id="KW-0560">Oxidoreductase</keyword>